<organism evidence="2 3">
    <name type="scientific">Ulvibacterium marinum</name>
    <dbReference type="NCBI Taxonomy" id="2419782"/>
    <lineage>
        <taxon>Bacteria</taxon>
        <taxon>Pseudomonadati</taxon>
        <taxon>Bacteroidota</taxon>
        <taxon>Flavobacteriia</taxon>
        <taxon>Flavobacteriales</taxon>
        <taxon>Flavobacteriaceae</taxon>
        <taxon>Ulvibacterium</taxon>
    </lineage>
</organism>
<evidence type="ECO:0000256" key="1">
    <source>
        <dbReference type="SAM" id="SignalP"/>
    </source>
</evidence>
<dbReference type="RefSeq" id="WP_120714337.1">
    <property type="nucleotide sequence ID" value="NZ_RBCJ01000006.1"/>
</dbReference>
<reference evidence="2 3" key="1">
    <citation type="submission" date="2018-10" db="EMBL/GenBank/DDBJ databases">
        <title>Ulvibacterium marinum gen. nov., sp. nov., a novel marine bacterium of the family Flavobacteriaceae, isolated from a culture of the green alga Ulva prolifera.</title>
        <authorList>
            <person name="Zhang Z."/>
        </authorList>
    </citation>
    <scope>NUCLEOTIDE SEQUENCE [LARGE SCALE GENOMIC DNA]</scope>
    <source>
        <strain evidence="2 3">CCMM003</strain>
    </source>
</reference>
<dbReference type="AlphaFoldDB" id="A0A3B0BWR3"/>
<dbReference type="Gene3D" id="2.40.50.870">
    <property type="entry name" value="Protein of unknown function (DUF3299)"/>
    <property type="match status" value="1"/>
</dbReference>
<sequence>MRNSIFVILLVTFSCFLVKAQEQLTWEDFADVSFEPVYNKKYDVNFLMPKFGEKIQSYQGKQVGIKGYFLDISGSGEVFLVSQNPMASCFFCGAAGPETIVEVAFKEKPSFKTDQIVKVMGILELNVNNVNHCNYILKEAKGQLVN</sequence>
<gene>
    <name evidence="2" type="ORF">D7Z94_24770</name>
</gene>
<protein>
    <recommendedName>
        <fullName evidence="4">DUF3299 domain-containing protein</fullName>
    </recommendedName>
</protein>
<proteinExistence type="predicted"/>
<evidence type="ECO:0000313" key="2">
    <source>
        <dbReference type="EMBL" id="RKN76991.1"/>
    </source>
</evidence>
<dbReference type="Proteomes" id="UP000276603">
    <property type="component" value="Unassembled WGS sequence"/>
</dbReference>
<keyword evidence="1" id="KW-0732">Signal</keyword>
<evidence type="ECO:0000313" key="3">
    <source>
        <dbReference type="Proteomes" id="UP000276603"/>
    </source>
</evidence>
<dbReference type="OrthoDB" id="1348500at2"/>
<comment type="caution">
    <text evidence="2">The sequence shown here is derived from an EMBL/GenBank/DDBJ whole genome shotgun (WGS) entry which is preliminary data.</text>
</comment>
<accession>A0A3B0BWR3</accession>
<dbReference type="EMBL" id="RBCJ01000006">
    <property type="protein sequence ID" value="RKN76991.1"/>
    <property type="molecule type" value="Genomic_DNA"/>
</dbReference>
<keyword evidence="3" id="KW-1185">Reference proteome</keyword>
<evidence type="ECO:0008006" key="4">
    <source>
        <dbReference type="Google" id="ProtNLM"/>
    </source>
</evidence>
<dbReference type="PROSITE" id="PS51257">
    <property type="entry name" value="PROKAR_LIPOPROTEIN"/>
    <property type="match status" value="1"/>
</dbReference>
<feature type="chain" id="PRO_5017467855" description="DUF3299 domain-containing protein" evidence="1">
    <location>
        <begin position="21"/>
        <end position="146"/>
    </location>
</feature>
<feature type="signal peptide" evidence="1">
    <location>
        <begin position="1"/>
        <end position="20"/>
    </location>
</feature>
<name>A0A3B0BWR3_9FLAO</name>